<dbReference type="Proteomes" id="UP001481677">
    <property type="component" value="Unassembled WGS sequence"/>
</dbReference>
<accession>A0ABU9RBQ8</accession>
<evidence type="ECO:0000313" key="3">
    <source>
        <dbReference type="Proteomes" id="UP001481677"/>
    </source>
</evidence>
<feature type="region of interest" description="Disordered" evidence="1">
    <location>
        <begin position="1"/>
        <end position="69"/>
    </location>
</feature>
<feature type="compositionally biased region" description="Polar residues" evidence="1">
    <location>
        <begin position="1"/>
        <end position="14"/>
    </location>
</feature>
<name>A0ABU9RBQ8_9BURK</name>
<reference evidence="2 3" key="1">
    <citation type="submission" date="2024-01" db="EMBL/GenBank/DDBJ databases">
        <title>The diversity of rhizobia nodulating Mimosa spp. in eleven states of Brazil covering several biomes is determined by host plant, location, and edaphic factors.</title>
        <authorList>
            <person name="Rouws L."/>
            <person name="Barauna A."/>
            <person name="Beukes C."/>
            <person name="De Faria S.M."/>
            <person name="Gross E."/>
            <person name="Dos Reis Junior F.B."/>
            <person name="Simon M."/>
            <person name="Maluk M."/>
            <person name="Odee D.W."/>
            <person name="Kenicer G."/>
            <person name="Young J.P.W."/>
            <person name="Reis V.M."/>
            <person name="Zilli J."/>
            <person name="James E.K."/>
        </authorList>
    </citation>
    <scope>NUCLEOTIDE SEQUENCE [LARGE SCALE GENOMIC DNA]</scope>
    <source>
        <strain evidence="2 3">JPY530</strain>
    </source>
</reference>
<keyword evidence="3" id="KW-1185">Reference proteome</keyword>
<sequence length="69" mass="6755">MTVQNNHFTTQLQNIARPAATDKTSSRSTSASASTSTTTTTTAAPTGAGAAPAPAAPTGLVGNHVNTTA</sequence>
<protein>
    <submittedName>
        <fullName evidence="2">Uncharacterized protein</fullName>
    </submittedName>
</protein>
<proteinExistence type="predicted"/>
<dbReference type="EMBL" id="JAZHGA010000034">
    <property type="protein sequence ID" value="MEM5344476.1"/>
    <property type="molecule type" value="Genomic_DNA"/>
</dbReference>
<organism evidence="2 3">
    <name type="scientific">Paraburkholderia azotifigens</name>
    <dbReference type="NCBI Taxonomy" id="2057004"/>
    <lineage>
        <taxon>Bacteria</taxon>
        <taxon>Pseudomonadati</taxon>
        <taxon>Pseudomonadota</taxon>
        <taxon>Betaproteobacteria</taxon>
        <taxon>Burkholderiales</taxon>
        <taxon>Burkholderiaceae</taxon>
        <taxon>Paraburkholderia</taxon>
    </lineage>
</organism>
<evidence type="ECO:0000313" key="2">
    <source>
        <dbReference type="EMBL" id="MEM5344476.1"/>
    </source>
</evidence>
<evidence type="ECO:0000256" key="1">
    <source>
        <dbReference type="SAM" id="MobiDB-lite"/>
    </source>
</evidence>
<feature type="compositionally biased region" description="Low complexity" evidence="1">
    <location>
        <begin position="19"/>
        <end position="59"/>
    </location>
</feature>
<gene>
    <name evidence="2" type="ORF">V4C56_33240</name>
</gene>
<dbReference type="RefSeq" id="WP_342959437.1">
    <property type="nucleotide sequence ID" value="NZ_JAZHFZ010000035.1"/>
</dbReference>
<comment type="caution">
    <text evidence="2">The sequence shown here is derived from an EMBL/GenBank/DDBJ whole genome shotgun (WGS) entry which is preliminary data.</text>
</comment>